<feature type="transmembrane region" description="Helical" evidence="9">
    <location>
        <begin position="197"/>
        <end position="221"/>
    </location>
</feature>
<feature type="transmembrane region" description="Helical" evidence="9">
    <location>
        <begin position="251"/>
        <end position="272"/>
    </location>
</feature>
<sequence length="341" mass="39035">MTIQPLNIQGEVDSNSPNTTNRTVDLYEVPQFQKVICYIFFIISLVLVAGNYFVFRTVRDGRHMRTATNSYIANMAIAAIVIQLSGICNFQAVIFHIGILPAFMCGFCTFVHVTSMNVSVLNLVAVEVNRYRVGMKNIKTQRAKQISKRAIFFLWISGALLAVPYAYATPSVNQVDTETEENFKRSCKPIGSSDDRWKAYICILIFIQYIAPLFAITFIYFSIALKFKAAPVPESVENTRRKELLNTRKKAINTLRLVLCLFAFCWCPLHIINFIEEIFPNTKSLQYIDVGWVFSHWLGTSSACCYAFIYAICNKRFLREISEKHEFLKKCSPCLFKEDSE</sequence>
<feature type="transmembrane region" description="Helical" evidence="9">
    <location>
        <begin position="150"/>
        <end position="168"/>
    </location>
</feature>
<feature type="transmembrane region" description="Helical" evidence="9">
    <location>
        <begin position="35"/>
        <end position="55"/>
    </location>
</feature>
<keyword evidence="6 9" id="KW-0472">Membrane</keyword>
<comment type="similarity">
    <text evidence="2">Belongs to the G-protein coupled receptor 1 family.</text>
</comment>
<dbReference type="PANTHER" id="PTHR45695:SF9">
    <property type="entry name" value="LEUCOKININ RECEPTOR"/>
    <property type="match status" value="1"/>
</dbReference>
<reference evidence="11 12" key="1">
    <citation type="journal article" date="2019" name="Sci. Rep.">
        <title>Orb-weaving spider Araneus ventricosus genome elucidates the spidroin gene catalogue.</title>
        <authorList>
            <person name="Kono N."/>
            <person name="Nakamura H."/>
            <person name="Ohtoshi R."/>
            <person name="Moran D.A.P."/>
            <person name="Shinohara A."/>
            <person name="Yoshida Y."/>
            <person name="Fujiwara M."/>
            <person name="Mori M."/>
            <person name="Tomita M."/>
            <person name="Arakawa K."/>
        </authorList>
    </citation>
    <scope>NUCLEOTIDE SEQUENCE [LARGE SCALE GENOMIC DNA]</scope>
</reference>
<comment type="caution">
    <text evidence="11">The sequence shown here is derived from an EMBL/GenBank/DDBJ whole genome shotgun (WGS) entry which is preliminary data.</text>
</comment>
<evidence type="ECO:0000256" key="3">
    <source>
        <dbReference type="ARBA" id="ARBA00022692"/>
    </source>
</evidence>
<feature type="transmembrane region" description="Helical" evidence="9">
    <location>
        <begin position="76"/>
        <end position="104"/>
    </location>
</feature>
<accession>A0A4Y2DA18</accession>
<dbReference type="GO" id="GO:0005886">
    <property type="term" value="C:plasma membrane"/>
    <property type="evidence" value="ECO:0007669"/>
    <property type="project" value="TreeGrafter"/>
</dbReference>
<keyword evidence="12" id="KW-1185">Reference proteome</keyword>
<dbReference type="PANTHER" id="PTHR45695">
    <property type="entry name" value="LEUCOKININ RECEPTOR-RELATED"/>
    <property type="match status" value="1"/>
</dbReference>
<keyword evidence="8" id="KW-0807">Transducer</keyword>
<gene>
    <name evidence="11" type="primary">npr-22</name>
    <name evidence="11" type="ORF">AVEN_82791_1</name>
</gene>
<dbReference type="AlphaFoldDB" id="A0A4Y2DA18"/>
<name>A0A4Y2DA18_ARAVE</name>
<keyword evidence="4 9" id="KW-1133">Transmembrane helix</keyword>
<dbReference type="InterPro" id="IPR017452">
    <property type="entry name" value="GPCR_Rhodpsn_7TM"/>
</dbReference>
<protein>
    <submittedName>
        <fullName evidence="11">Neuropeptide receptor 22</fullName>
    </submittedName>
</protein>
<dbReference type="Gene3D" id="1.20.1070.10">
    <property type="entry name" value="Rhodopsin 7-helix transmembrane proteins"/>
    <property type="match status" value="1"/>
</dbReference>
<dbReference type="SUPFAM" id="SSF81321">
    <property type="entry name" value="Family A G protein-coupled receptor-like"/>
    <property type="match status" value="1"/>
</dbReference>
<evidence type="ECO:0000313" key="12">
    <source>
        <dbReference type="Proteomes" id="UP000499080"/>
    </source>
</evidence>
<keyword evidence="7 11" id="KW-0675">Receptor</keyword>
<proteinExistence type="inferred from homology"/>
<evidence type="ECO:0000259" key="10">
    <source>
        <dbReference type="PROSITE" id="PS50262"/>
    </source>
</evidence>
<dbReference type="PRINTS" id="PR00237">
    <property type="entry name" value="GPCRRHODOPSN"/>
</dbReference>
<dbReference type="InterPro" id="IPR000276">
    <property type="entry name" value="GPCR_Rhodpsn"/>
</dbReference>
<evidence type="ECO:0000256" key="8">
    <source>
        <dbReference type="ARBA" id="ARBA00023224"/>
    </source>
</evidence>
<evidence type="ECO:0000313" key="11">
    <source>
        <dbReference type="EMBL" id="GBM13521.1"/>
    </source>
</evidence>
<keyword evidence="5" id="KW-0297">G-protein coupled receptor</keyword>
<dbReference type="Proteomes" id="UP000499080">
    <property type="component" value="Unassembled WGS sequence"/>
</dbReference>
<dbReference type="GO" id="GO:0004930">
    <property type="term" value="F:G protein-coupled receptor activity"/>
    <property type="evidence" value="ECO:0007669"/>
    <property type="project" value="UniProtKB-KW"/>
</dbReference>
<feature type="domain" description="G-protein coupled receptors family 1 profile" evidence="10">
    <location>
        <begin position="50"/>
        <end position="310"/>
    </location>
</feature>
<evidence type="ECO:0000256" key="1">
    <source>
        <dbReference type="ARBA" id="ARBA00004141"/>
    </source>
</evidence>
<evidence type="ECO:0000256" key="6">
    <source>
        <dbReference type="ARBA" id="ARBA00023136"/>
    </source>
</evidence>
<feature type="transmembrane region" description="Helical" evidence="9">
    <location>
        <begin position="292"/>
        <end position="313"/>
    </location>
</feature>
<keyword evidence="3 9" id="KW-0812">Transmembrane</keyword>
<evidence type="ECO:0000256" key="9">
    <source>
        <dbReference type="SAM" id="Phobius"/>
    </source>
</evidence>
<dbReference type="PROSITE" id="PS50262">
    <property type="entry name" value="G_PROTEIN_RECEP_F1_2"/>
    <property type="match status" value="1"/>
</dbReference>
<comment type="subcellular location">
    <subcellularLocation>
        <location evidence="1">Membrane</location>
        <topology evidence="1">Multi-pass membrane protein</topology>
    </subcellularLocation>
</comment>
<feature type="transmembrane region" description="Helical" evidence="9">
    <location>
        <begin position="110"/>
        <end position="129"/>
    </location>
</feature>
<evidence type="ECO:0000256" key="4">
    <source>
        <dbReference type="ARBA" id="ARBA00022989"/>
    </source>
</evidence>
<evidence type="ECO:0000256" key="7">
    <source>
        <dbReference type="ARBA" id="ARBA00023170"/>
    </source>
</evidence>
<organism evidence="11 12">
    <name type="scientific">Araneus ventricosus</name>
    <name type="common">Orbweaver spider</name>
    <name type="synonym">Epeira ventricosa</name>
    <dbReference type="NCBI Taxonomy" id="182803"/>
    <lineage>
        <taxon>Eukaryota</taxon>
        <taxon>Metazoa</taxon>
        <taxon>Ecdysozoa</taxon>
        <taxon>Arthropoda</taxon>
        <taxon>Chelicerata</taxon>
        <taxon>Arachnida</taxon>
        <taxon>Araneae</taxon>
        <taxon>Araneomorphae</taxon>
        <taxon>Entelegynae</taxon>
        <taxon>Araneoidea</taxon>
        <taxon>Araneidae</taxon>
        <taxon>Araneus</taxon>
    </lineage>
</organism>
<dbReference type="Pfam" id="PF00001">
    <property type="entry name" value="7tm_1"/>
    <property type="match status" value="1"/>
</dbReference>
<evidence type="ECO:0000256" key="2">
    <source>
        <dbReference type="ARBA" id="ARBA00010663"/>
    </source>
</evidence>
<dbReference type="EMBL" id="BGPR01000329">
    <property type="protein sequence ID" value="GBM13521.1"/>
    <property type="molecule type" value="Genomic_DNA"/>
</dbReference>
<evidence type="ECO:0000256" key="5">
    <source>
        <dbReference type="ARBA" id="ARBA00023040"/>
    </source>
</evidence>
<dbReference type="OrthoDB" id="9445642at2759"/>